<sequence length="95" mass="11233">MSKLERFRVVRRAGEQATFRESLIARDGRCVMSGEVYADCTEYYEEVLAFSRGKDLVVHVVNPAHRQYHGKNIKPSYFWSFPEDFPNRAVLRFHY</sequence>
<proteinExistence type="predicted"/>
<evidence type="ECO:0000313" key="1">
    <source>
        <dbReference type="EMBL" id="CEH14993.1"/>
    </source>
</evidence>
<organism evidence="1 2">
    <name type="scientific">Ceraceosorus bombacis</name>
    <dbReference type="NCBI Taxonomy" id="401625"/>
    <lineage>
        <taxon>Eukaryota</taxon>
        <taxon>Fungi</taxon>
        <taxon>Dikarya</taxon>
        <taxon>Basidiomycota</taxon>
        <taxon>Ustilaginomycotina</taxon>
        <taxon>Exobasidiomycetes</taxon>
        <taxon>Ceraceosorales</taxon>
        <taxon>Ceraceosoraceae</taxon>
        <taxon>Ceraceosorus</taxon>
    </lineage>
</organism>
<dbReference type="Proteomes" id="UP000054845">
    <property type="component" value="Unassembled WGS sequence"/>
</dbReference>
<evidence type="ECO:0000313" key="2">
    <source>
        <dbReference type="Proteomes" id="UP000054845"/>
    </source>
</evidence>
<name>A0A0P1BGX4_9BASI</name>
<accession>A0A0P1BGX4</accession>
<keyword evidence="2" id="KW-1185">Reference proteome</keyword>
<dbReference type="EMBL" id="CCYA01000250">
    <property type="protein sequence ID" value="CEH14993.1"/>
    <property type="molecule type" value="Genomic_DNA"/>
</dbReference>
<protein>
    <submittedName>
        <fullName evidence="1">Uncharacterized protein</fullName>
    </submittedName>
</protein>
<dbReference type="AlphaFoldDB" id="A0A0P1BGX4"/>
<reference evidence="1 2" key="1">
    <citation type="submission" date="2014-09" db="EMBL/GenBank/DDBJ databases">
        <authorList>
            <person name="Magalhaes I.L.F."/>
            <person name="Oliveira U."/>
            <person name="Santos F.R."/>
            <person name="Vidigal T.H.D.A."/>
            <person name="Brescovit A.D."/>
            <person name="Santos A.J."/>
        </authorList>
    </citation>
    <scope>NUCLEOTIDE SEQUENCE [LARGE SCALE GENOMIC DNA]</scope>
</reference>